<proteinExistence type="predicted"/>
<keyword evidence="2" id="KW-1185">Reference proteome</keyword>
<dbReference type="Proteomes" id="UP000324974">
    <property type="component" value="Chromosome"/>
</dbReference>
<gene>
    <name evidence="1" type="ORF">PX52LOC_05903</name>
</gene>
<reference evidence="2" key="1">
    <citation type="submission" date="2019-08" db="EMBL/GenBank/DDBJ databases">
        <title>Limnoglobus roseus gen. nov., sp. nov., a novel freshwater planctomycete with a giant genome from the family Gemmataceae.</title>
        <authorList>
            <person name="Kulichevskaya I.S."/>
            <person name="Naumoff D.G."/>
            <person name="Miroshnikov K."/>
            <person name="Ivanova A."/>
            <person name="Philippov D.A."/>
            <person name="Hakobyan A."/>
            <person name="Rijpstra I.C."/>
            <person name="Sinninghe Damste J.S."/>
            <person name="Liesack W."/>
            <person name="Dedysh S.N."/>
        </authorList>
    </citation>
    <scope>NUCLEOTIDE SEQUENCE [LARGE SCALE GENOMIC DNA]</scope>
    <source>
        <strain evidence="2">PX52</strain>
    </source>
</reference>
<organism evidence="1 2">
    <name type="scientific">Limnoglobus roseus</name>
    <dbReference type="NCBI Taxonomy" id="2598579"/>
    <lineage>
        <taxon>Bacteria</taxon>
        <taxon>Pseudomonadati</taxon>
        <taxon>Planctomycetota</taxon>
        <taxon>Planctomycetia</taxon>
        <taxon>Gemmatales</taxon>
        <taxon>Gemmataceae</taxon>
        <taxon>Limnoglobus</taxon>
    </lineage>
</organism>
<evidence type="ECO:0000313" key="2">
    <source>
        <dbReference type="Proteomes" id="UP000324974"/>
    </source>
</evidence>
<sequence>MFRGQTVADSLYVLDFVQQPNGRRYLSLRLSNSPPVEQTAFSSAAYRGSDLSQWRSTDRLCEEVRIADGRRFEMDAHGLWLLPEEVEFLMGERAVGSPWVNGIPPLFAPK</sequence>
<accession>A0A5C1AI52</accession>
<dbReference type="EMBL" id="CP042425">
    <property type="protein sequence ID" value="QEL18861.1"/>
    <property type="molecule type" value="Genomic_DNA"/>
</dbReference>
<protein>
    <submittedName>
        <fullName evidence="1">Uncharacterized protein</fullName>
    </submittedName>
</protein>
<dbReference type="KEGG" id="lrs:PX52LOC_05903"/>
<evidence type="ECO:0000313" key="1">
    <source>
        <dbReference type="EMBL" id="QEL18861.1"/>
    </source>
</evidence>
<dbReference type="AlphaFoldDB" id="A0A5C1AI52"/>
<name>A0A5C1AI52_9BACT</name>